<keyword evidence="4 10" id="KW-0067">ATP-binding</keyword>
<evidence type="ECO:0000259" key="8">
    <source>
        <dbReference type="PROSITE" id="PS50893"/>
    </source>
</evidence>
<sequence length="594" mass="66995">MSALSATNKYLFRYKWHFLGGVLFVALSTLLAIFPAQIVRYAFDLVSEGIDLYHLYAGTEAQSSVYKLFGRNVLLYGALIILLAVLRGIFLFYTRQTLIVMSRLIENDQKNEIFQHYQSLPLSFYRRHSTGDLMSRISEDVGRVRMYIGPAIMYFLQLVILFVLIVPLMLMVNVKLTVYTLLPLPILSVSIFYINNIIQRKSDEIQRSLAGMTTFVQEAFSGIRVLKSFVREEDSHRQFTVASENYKEKSLSLNFVNSLFFPLILFLVGLSTIITVWVGGQEVIRGTITTGSIAEFLIYVNLLTWPVTALGWTSSLVQRAEASQARINEFLHQKTDIVSHRNVQREMQGDIVFDHVSFTYPDTGIEALRDVSFRIRPGQTLAVIGNTGSGKSTVAALLCRLYDVTQGTITVDATDVRDYALTSLRSQIGYVPQDVFLFSDTIRNNINFGLDNPNEERMKQAAQDANVYENIIQFPEGFDTKLGERGITLSGGQKQRVSIARALVKEPRILILDDSLSAVDTNTENAILNSLQRVMENRTSLIISHRVSSVKLADEILVLDDGQIVQHGTHDALMAETDGLYRALYERQLQSEEA</sequence>
<dbReference type="PROSITE" id="PS50893">
    <property type="entry name" value="ABC_TRANSPORTER_2"/>
    <property type="match status" value="1"/>
</dbReference>
<dbReference type="InterPro" id="IPR003439">
    <property type="entry name" value="ABC_transporter-like_ATP-bd"/>
</dbReference>
<evidence type="ECO:0000256" key="7">
    <source>
        <dbReference type="SAM" id="Phobius"/>
    </source>
</evidence>
<dbReference type="SUPFAM" id="SSF90123">
    <property type="entry name" value="ABC transporter transmembrane region"/>
    <property type="match status" value="1"/>
</dbReference>
<reference evidence="10 11" key="1">
    <citation type="submission" date="2021-03" db="EMBL/GenBank/DDBJ databases">
        <authorList>
            <person name="Kim M.K."/>
        </authorList>
    </citation>
    <scope>NUCLEOTIDE SEQUENCE [LARGE SCALE GENOMIC DNA]</scope>
    <source>
        <strain evidence="10 11">BT507</strain>
    </source>
</reference>
<feature type="domain" description="ABC transmembrane type-1" evidence="9">
    <location>
        <begin position="19"/>
        <end position="319"/>
    </location>
</feature>
<organism evidence="10 11">
    <name type="scientific">Hymenobacter defluvii</name>
    <dbReference type="NCBI Taxonomy" id="2054411"/>
    <lineage>
        <taxon>Bacteria</taxon>
        <taxon>Pseudomonadati</taxon>
        <taxon>Bacteroidota</taxon>
        <taxon>Cytophagia</taxon>
        <taxon>Cytophagales</taxon>
        <taxon>Hymenobacteraceae</taxon>
        <taxon>Hymenobacter</taxon>
    </lineage>
</organism>
<evidence type="ECO:0000313" key="10">
    <source>
        <dbReference type="EMBL" id="MBO3272580.1"/>
    </source>
</evidence>
<dbReference type="PANTHER" id="PTHR43394">
    <property type="entry name" value="ATP-DEPENDENT PERMEASE MDL1, MITOCHONDRIAL"/>
    <property type="match status" value="1"/>
</dbReference>
<dbReference type="PANTHER" id="PTHR43394:SF1">
    <property type="entry name" value="ATP-BINDING CASSETTE SUB-FAMILY B MEMBER 10, MITOCHONDRIAL"/>
    <property type="match status" value="1"/>
</dbReference>
<feature type="transmembrane region" description="Helical" evidence="7">
    <location>
        <begin position="152"/>
        <end position="172"/>
    </location>
</feature>
<feature type="transmembrane region" description="Helical" evidence="7">
    <location>
        <begin position="21"/>
        <end position="43"/>
    </location>
</feature>
<dbReference type="CDD" id="cd18541">
    <property type="entry name" value="ABC_6TM_TmrB_like"/>
    <property type="match status" value="1"/>
</dbReference>
<dbReference type="PROSITE" id="PS00211">
    <property type="entry name" value="ABC_TRANSPORTER_1"/>
    <property type="match status" value="1"/>
</dbReference>
<dbReference type="EMBL" id="JAGETX010000014">
    <property type="protein sequence ID" value="MBO3272580.1"/>
    <property type="molecule type" value="Genomic_DNA"/>
</dbReference>
<evidence type="ECO:0000313" key="11">
    <source>
        <dbReference type="Proteomes" id="UP000670527"/>
    </source>
</evidence>
<evidence type="ECO:0000256" key="4">
    <source>
        <dbReference type="ARBA" id="ARBA00022840"/>
    </source>
</evidence>
<dbReference type="Gene3D" id="1.20.1560.10">
    <property type="entry name" value="ABC transporter type 1, transmembrane domain"/>
    <property type="match status" value="1"/>
</dbReference>
<feature type="transmembrane region" description="Helical" evidence="7">
    <location>
        <begin position="73"/>
        <end position="93"/>
    </location>
</feature>
<keyword evidence="6 7" id="KW-0472">Membrane</keyword>
<dbReference type="Pfam" id="PF00005">
    <property type="entry name" value="ABC_tran"/>
    <property type="match status" value="1"/>
</dbReference>
<comment type="caution">
    <text evidence="10">The sequence shown here is derived from an EMBL/GenBank/DDBJ whole genome shotgun (WGS) entry which is preliminary data.</text>
</comment>
<evidence type="ECO:0000256" key="1">
    <source>
        <dbReference type="ARBA" id="ARBA00004651"/>
    </source>
</evidence>
<accession>A0ABS3TIS9</accession>
<dbReference type="RefSeq" id="WP_208308816.1">
    <property type="nucleotide sequence ID" value="NZ_JAGETX010000014.1"/>
</dbReference>
<comment type="subcellular location">
    <subcellularLocation>
        <location evidence="1">Cell membrane</location>
        <topology evidence="1">Multi-pass membrane protein</topology>
    </subcellularLocation>
</comment>
<protein>
    <submittedName>
        <fullName evidence="10">ABC transporter ATP-binding protein</fullName>
    </submittedName>
</protein>
<dbReference type="InterPro" id="IPR003593">
    <property type="entry name" value="AAA+_ATPase"/>
</dbReference>
<keyword evidence="2 7" id="KW-0812">Transmembrane</keyword>
<evidence type="ECO:0000256" key="5">
    <source>
        <dbReference type="ARBA" id="ARBA00022989"/>
    </source>
</evidence>
<evidence type="ECO:0000259" key="9">
    <source>
        <dbReference type="PROSITE" id="PS50929"/>
    </source>
</evidence>
<keyword evidence="3" id="KW-0547">Nucleotide-binding</keyword>
<evidence type="ECO:0000256" key="2">
    <source>
        <dbReference type="ARBA" id="ARBA00022692"/>
    </source>
</evidence>
<dbReference type="InterPro" id="IPR027417">
    <property type="entry name" value="P-loop_NTPase"/>
</dbReference>
<keyword evidence="5 7" id="KW-1133">Transmembrane helix</keyword>
<dbReference type="Proteomes" id="UP000670527">
    <property type="component" value="Unassembled WGS sequence"/>
</dbReference>
<proteinExistence type="predicted"/>
<dbReference type="Pfam" id="PF00664">
    <property type="entry name" value="ABC_membrane"/>
    <property type="match status" value="1"/>
</dbReference>
<name>A0ABS3TIS9_9BACT</name>
<evidence type="ECO:0000256" key="6">
    <source>
        <dbReference type="ARBA" id="ARBA00023136"/>
    </source>
</evidence>
<dbReference type="PROSITE" id="PS50929">
    <property type="entry name" value="ABC_TM1F"/>
    <property type="match status" value="1"/>
</dbReference>
<evidence type="ECO:0000256" key="3">
    <source>
        <dbReference type="ARBA" id="ARBA00022741"/>
    </source>
</evidence>
<dbReference type="SUPFAM" id="SSF52540">
    <property type="entry name" value="P-loop containing nucleoside triphosphate hydrolases"/>
    <property type="match status" value="1"/>
</dbReference>
<dbReference type="InterPro" id="IPR017871">
    <property type="entry name" value="ABC_transporter-like_CS"/>
</dbReference>
<keyword evidence="11" id="KW-1185">Reference proteome</keyword>
<gene>
    <name evidence="10" type="ORF">J4D97_18155</name>
</gene>
<dbReference type="SMART" id="SM00382">
    <property type="entry name" value="AAA"/>
    <property type="match status" value="1"/>
</dbReference>
<feature type="transmembrane region" description="Helical" evidence="7">
    <location>
        <begin position="178"/>
        <end position="198"/>
    </location>
</feature>
<dbReference type="InterPro" id="IPR011527">
    <property type="entry name" value="ABC1_TM_dom"/>
</dbReference>
<dbReference type="Gene3D" id="3.40.50.300">
    <property type="entry name" value="P-loop containing nucleotide triphosphate hydrolases"/>
    <property type="match status" value="1"/>
</dbReference>
<feature type="domain" description="ABC transporter" evidence="8">
    <location>
        <begin position="351"/>
        <end position="586"/>
    </location>
</feature>
<dbReference type="InterPro" id="IPR039421">
    <property type="entry name" value="Type_1_exporter"/>
</dbReference>
<feature type="transmembrane region" description="Helical" evidence="7">
    <location>
        <begin position="255"/>
        <end position="278"/>
    </location>
</feature>
<dbReference type="InterPro" id="IPR036640">
    <property type="entry name" value="ABC1_TM_sf"/>
</dbReference>
<dbReference type="GO" id="GO:0005524">
    <property type="term" value="F:ATP binding"/>
    <property type="evidence" value="ECO:0007669"/>
    <property type="project" value="UniProtKB-KW"/>
</dbReference>